<dbReference type="SUPFAM" id="SSF55073">
    <property type="entry name" value="Nucleotide cyclase"/>
    <property type="match status" value="1"/>
</dbReference>
<protein>
    <submittedName>
        <fullName evidence="1">Uncharacterized protein</fullName>
    </submittedName>
</protein>
<dbReference type="RefSeq" id="WP_163109726.1">
    <property type="nucleotide sequence ID" value="NZ_JAAAWP010000001.1"/>
</dbReference>
<dbReference type="Proteomes" id="UP000478837">
    <property type="component" value="Unassembled WGS sequence"/>
</dbReference>
<organism evidence="1 2">
    <name type="scientific">Alteromonas hispanica</name>
    <dbReference type="NCBI Taxonomy" id="315421"/>
    <lineage>
        <taxon>Bacteria</taxon>
        <taxon>Pseudomonadati</taxon>
        <taxon>Pseudomonadota</taxon>
        <taxon>Gammaproteobacteria</taxon>
        <taxon>Alteromonadales</taxon>
        <taxon>Alteromonadaceae</taxon>
        <taxon>Alteromonas/Salinimonas group</taxon>
        <taxon>Alteromonas</taxon>
    </lineage>
</organism>
<gene>
    <name evidence="1" type="ORF">GTW09_02295</name>
</gene>
<comment type="caution">
    <text evidence="1">The sequence shown here is derived from an EMBL/GenBank/DDBJ whole genome shotgun (WGS) entry which is preliminary data.</text>
</comment>
<accession>A0A6L9MQG1</accession>
<dbReference type="AlphaFoldDB" id="A0A6L9MQG1"/>
<reference evidence="1 2" key="1">
    <citation type="submission" date="2020-01" db="EMBL/GenBank/DDBJ databases">
        <title>Genomes of bacteria type strains.</title>
        <authorList>
            <person name="Chen J."/>
            <person name="Zhu S."/>
            <person name="Yang J."/>
        </authorList>
    </citation>
    <scope>NUCLEOTIDE SEQUENCE [LARGE SCALE GENOMIC DNA]</scope>
    <source>
        <strain evidence="1 2">LMG 22958</strain>
    </source>
</reference>
<dbReference type="Gene3D" id="3.30.70.1230">
    <property type="entry name" value="Nucleotide cyclase"/>
    <property type="match status" value="1"/>
</dbReference>
<name>A0A6L9MQG1_9ALTE</name>
<proteinExistence type="predicted"/>
<evidence type="ECO:0000313" key="1">
    <source>
        <dbReference type="EMBL" id="NDW20362.1"/>
    </source>
</evidence>
<keyword evidence="2" id="KW-1185">Reference proteome</keyword>
<dbReference type="InterPro" id="IPR029787">
    <property type="entry name" value="Nucleotide_cyclase"/>
</dbReference>
<dbReference type="EMBL" id="JAAAWP010000001">
    <property type="protein sequence ID" value="NDW20362.1"/>
    <property type="molecule type" value="Genomic_DNA"/>
</dbReference>
<evidence type="ECO:0000313" key="2">
    <source>
        <dbReference type="Proteomes" id="UP000478837"/>
    </source>
</evidence>
<sequence length="213" mass="22951">MEKALQSAAVITGDIANSQSLSEADFAHVLKVLTAALKEQTALYEGEFDVFRGDAFQAVIPSPQHAMQVAVCIRLALKACKPSINVRISVGLGTVNFTGGEVKTGNGDAFVRSGRALDNLKSQYLAFTSNSEALNKHASLLTAFLDSHITSLTQTQAETLLAYISAEDKGHEQIAVKLGKTRSNVTRILNASEYHLVSDYLSYMAAEVNENSR</sequence>